<reference evidence="2" key="2">
    <citation type="journal article" date="2024" name="Plant">
        <title>Genomic evolution and insights into agronomic trait innovations of Sesamum species.</title>
        <authorList>
            <person name="Miao H."/>
            <person name="Wang L."/>
            <person name="Qu L."/>
            <person name="Liu H."/>
            <person name="Sun Y."/>
            <person name="Le M."/>
            <person name="Wang Q."/>
            <person name="Wei S."/>
            <person name="Zheng Y."/>
            <person name="Lin W."/>
            <person name="Duan Y."/>
            <person name="Cao H."/>
            <person name="Xiong S."/>
            <person name="Wang X."/>
            <person name="Wei L."/>
            <person name="Li C."/>
            <person name="Ma Q."/>
            <person name="Ju M."/>
            <person name="Zhao R."/>
            <person name="Li G."/>
            <person name="Mu C."/>
            <person name="Tian Q."/>
            <person name="Mei H."/>
            <person name="Zhang T."/>
            <person name="Gao T."/>
            <person name="Zhang H."/>
        </authorList>
    </citation>
    <scope>NUCLEOTIDE SEQUENCE</scope>
    <source>
        <strain evidence="2">G02</strain>
    </source>
</reference>
<organism evidence="2">
    <name type="scientific">Sesamum radiatum</name>
    <name type="common">Black benniseed</name>
    <dbReference type="NCBI Taxonomy" id="300843"/>
    <lineage>
        <taxon>Eukaryota</taxon>
        <taxon>Viridiplantae</taxon>
        <taxon>Streptophyta</taxon>
        <taxon>Embryophyta</taxon>
        <taxon>Tracheophyta</taxon>
        <taxon>Spermatophyta</taxon>
        <taxon>Magnoliopsida</taxon>
        <taxon>eudicotyledons</taxon>
        <taxon>Gunneridae</taxon>
        <taxon>Pentapetalae</taxon>
        <taxon>asterids</taxon>
        <taxon>lamiids</taxon>
        <taxon>Lamiales</taxon>
        <taxon>Pedaliaceae</taxon>
        <taxon>Sesamum</taxon>
    </lineage>
</organism>
<feature type="compositionally biased region" description="Polar residues" evidence="1">
    <location>
        <begin position="18"/>
        <end position="33"/>
    </location>
</feature>
<comment type="caution">
    <text evidence="2">The sequence shown here is derived from an EMBL/GenBank/DDBJ whole genome shotgun (WGS) entry which is preliminary data.</text>
</comment>
<proteinExistence type="predicted"/>
<dbReference type="AlphaFoldDB" id="A0AAW2QGY6"/>
<evidence type="ECO:0000256" key="1">
    <source>
        <dbReference type="SAM" id="MobiDB-lite"/>
    </source>
</evidence>
<dbReference type="EMBL" id="JACGWJ010000015">
    <property type="protein sequence ID" value="KAL0367078.1"/>
    <property type="molecule type" value="Genomic_DNA"/>
</dbReference>
<accession>A0AAW2QGY6</accession>
<feature type="compositionally biased region" description="Basic and acidic residues" evidence="1">
    <location>
        <begin position="1"/>
        <end position="12"/>
    </location>
</feature>
<feature type="region of interest" description="Disordered" evidence="1">
    <location>
        <begin position="1"/>
        <end position="34"/>
    </location>
</feature>
<sequence length="140" mass="15422">MFSKHLRDEHRAALTPLATRSSRGTPSSSNQKGWGSWARCWLDEGSSPCWGQEIDVLPVFRGPRPHADLGLDDFSSDEGTFIYQLGCFAKEDLDRLLGETEAEVRDTPSQVEGGVVAKKILEEELPHPMKDDAAGPLKVS</sequence>
<name>A0AAW2QGY6_SESRA</name>
<gene>
    <name evidence="2" type="ORF">Sradi_3597900</name>
</gene>
<protein>
    <submittedName>
        <fullName evidence="2">Uncharacterized protein</fullName>
    </submittedName>
</protein>
<reference evidence="2" key="1">
    <citation type="submission" date="2020-06" db="EMBL/GenBank/DDBJ databases">
        <authorList>
            <person name="Li T."/>
            <person name="Hu X."/>
            <person name="Zhang T."/>
            <person name="Song X."/>
            <person name="Zhang H."/>
            <person name="Dai N."/>
            <person name="Sheng W."/>
            <person name="Hou X."/>
            <person name="Wei L."/>
        </authorList>
    </citation>
    <scope>NUCLEOTIDE SEQUENCE</scope>
    <source>
        <strain evidence="2">G02</strain>
        <tissue evidence="2">Leaf</tissue>
    </source>
</reference>
<evidence type="ECO:0000313" key="2">
    <source>
        <dbReference type="EMBL" id="KAL0367078.1"/>
    </source>
</evidence>